<organism evidence="1">
    <name type="scientific">viral metagenome</name>
    <dbReference type="NCBI Taxonomy" id="1070528"/>
    <lineage>
        <taxon>unclassified sequences</taxon>
        <taxon>metagenomes</taxon>
        <taxon>organismal metagenomes</taxon>
    </lineage>
</organism>
<accession>A0A6H1Z6H0</accession>
<evidence type="ECO:0000313" key="2">
    <source>
        <dbReference type="EMBL" id="QJB03843.1"/>
    </source>
</evidence>
<dbReference type="AlphaFoldDB" id="A0A6H1Z6H0"/>
<dbReference type="EMBL" id="MT143863">
    <property type="protein sequence ID" value="QJB03843.1"/>
    <property type="molecule type" value="Genomic_DNA"/>
</dbReference>
<name>A0A6H1Z6H0_9ZZZZ</name>
<reference evidence="1" key="1">
    <citation type="submission" date="2020-03" db="EMBL/GenBank/DDBJ databases">
        <title>The deep terrestrial virosphere.</title>
        <authorList>
            <person name="Holmfeldt K."/>
            <person name="Nilsson E."/>
            <person name="Simone D."/>
            <person name="Lopez-Fernandez M."/>
            <person name="Wu X."/>
            <person name="de Brujin I."/>
            <person name="Lundin D."/>
            <person name="Andersson A."/>
            <person name="Bertilsson S."/>
            <person name="Dopson M."/>
        </authorList>
    </citation>
    <scope>NUCLEOTIDE SEQUENCE</scope>
    <source>
        <strain evidence="1">MM171A00097</strain>
        <strain evidence="2">MM171B00542</strain>
    </source>
</reference>
<sequence length="123" mass="13056">MPGYSNIKQVLVAATKYPAAIEAKLPAGAPKLSTTLLDVAGKIPAIPDFPVEVPEMPAVPELPELPAIPGLPMVTSATVTPVNDRGRPVVDRRIPGDRGATYQEYVPSPYVGVMPEVITRRGM</sequence>
<evidence type="ECO:0000313" key="1">
    <source>
        <dbReference type="EMBL" id="QJA43466.1"/>
    </source>
</evidence>
<proteinExistence type="predicted"/>
<protein>
    <submittedName>
        <fullName evidence="1">Uncharacterized protein</fullName>
    </submittedName>
</protein>
<gene>
    <name evidence="1" type="ORF">MM171A00097_0113</name>
    <name evidence="2" type="ORF">MM171B00542_0014</name>
</gene>
<dbReference type="EMBL" id="MT143710">
    <property type="protein sequence ID" value="QJA43466.1"/>
    <property type="molecule type" value="Genomic_DNA"/>
</dbReference>